<dbReference type="OrthoDB" id="2417221at2759"/>
<dbReference type="Gene3D" id="4.10.1000.10">
    <property type="entry name" value="Zinc finger, CCCH-type"/>
    <property type="match status" value="1"/>
</dbReference>
<dbReference type="InterPro" id="IPR013085">
    <property type="entry name" value="U1-CZ_Znf_C2H2"/>
</dbReference>
<dbReference type="Proteomes" id="UP000479000">
    <property type="component" value="Unassembled WGS sequence"/>
</dbReference>
<feature type="zinc finger region" description="C3H1-type" evidence="4">
    <location>
        <begin position="51"/>
        <end position="79"/>
    </location>
</feature>
<dbReference type="SUPFAM" id="SSF90229">
    <property type="entry name" value="CCCH zinc finger"/>
    <property type="match status" value="1"/>
</dbReference>
<dbReference type="GO" id="GO:0005689">
    <property type="term" value="C:U12-type spliceosomal complex"/>
    <property type="evidence" value="ECO:0007669"/>
    <property type="project" value="TreeGrafter"/>
</dbReference>
<dbReference type="Pfam" id="PF06220">
    <property type="entry name" value="zf-U1"/>
    <property type="match status" value="1"/>
</dbReference>
<evidence type="ECO:0000256" key="4">
    <source>
        <dbReference type="PROSITE-ProRule" id="PRU00723"/>
    </source>
</evidence>
<name>A0A6H5GQ87_9HEMI</name>
<dbReference type="SUPFAM" id="SSF57667">
    <property type="entry name" value="beta-beta-alpha zinc fingers"/>
    <property type="match status" value="1"/>
</dbReference>
<keyword evidence="1 4" id="KW-0479">Metal-binding</keyword>
<keyword evidence="3 4" id="KW-0862">Zinc</keyword>
<dbReference type="InterPro" id="IPR036236">
    <property type="entry name" value="Znf_C2H2_sf"/>
</dbReference>
<evidence type="ECO:0000256" key="3">
    <source>
        <dbReference type="ARBA" id="ARBA00022833"/>
    </source>
</evidence>
<dbReference type="InterPro" id="IPR036855">
    <property type="entry name" value="Znf_CCCH_sf"/>
</dbReference>
<evidence type="ECO:0000256" key="1">
    <source>
        <dbReference type="ARBA" id="ARBA00022723"/>
    </source>
</evidence>
<evidence type="ECO:0000256" key="2">
    <source>
        <dbReference type="ARBA" id="ARBA00022771"/>
    </source>
</evidence>
<dbReference type="PANTHER" id="PTHR16465:SF0">
    <property type="entry name" value="ZINC FINGER MATRIN-TYPE PROTEIN 5"/>
    <property type="match status" value="1"/>
</dbReference>
<reference evidence="6 7" key="1">
    <citation type="submission" date="2020-02" db="EMBL/GenBank/DDBJ databases">
        <authorList>
            <person name="Ferguson B K."/>
        </authorList>
    </citation>
    <scope>NUCLEOTIDE SEQUENCE [LARGE SCALE GENOMIC DNA]</scope>
</reference>
<dbReference type="GO" id="GO:0008270">
    <property type="term" value="F:zinc ion binding"/>
    <property type="evidence" value="ECO:0007669"/>
    <property type="project" value="UniProtKB-KW"/>
</dbReference>
<dbReference type="AlphaFoldDB" id="A0A6H5GQ87"/>
<dbReference type="PANTHER" id="PTHR16465">
    <property type="entry name" value="NUCLEASE-RELATED"/>
    <property type="match status" value="1"/>
</dbReference>
<dbReference type="EMBL" id="CADCXU010016581">
    <property type="protein sequence ID" value="CAB0005662.1"/>
    <property type="molecule type" value="Genomic_DNA"/>
</dbReference>
<proteinExistence type="predicted"/>
<accession>A0A6H5GQ87</accession>
<dbReference type="PROSITE" id="PS50103">
    <property type="entry name" value="ZF_C3H1"/>
    <property type="match status" value="1"/>
</dbReference>
<evidence type="ECO:0000259" key="5">
    <source>
        <dbReference type="PROSITE" id="PS50103"/>
    </source>
</evidence>
<dbReference type="InterPro" id="IPR000571">
    <property type="entry name" value="Znf_CCCH"/>
</dbReference>
<organism evidence="6 7">
    <name type="scientific">Nesidiocoris tenuis</name>
    <dbReference type="NCBI Taxonomy" id="355587"/>
    <lineage>
        <taxon>Eukaryota</taxon>
        <taxon>Metazoa</taxon>
        <taxon>Ecdysozoa</taxon>
        <taxon>Arthropoda</taxon>
        <taxon>Hexapoda</taxon>
        <taxon>Insecta</taxon>
        <taxon>Pterygota</taxon>
        <taxon>Neoptera</taxon>
        <taxon>Paraneoptera</taxon>
        <taxon>Hemiptera</taxon>
        <taxon>Heteroptera</taxon>
        <taxon>Panheteroptera</taxon>
        <taxon>Cimicomorpha</taxon>
        <taxon>Miridae</taxon>
        <taxon>Dicyphina</taxon>
        <taxon>Nesidiocoris</taxon>
    </lineage>
</organism>
<gene>
    <name evidence="6" type="ORF">NTEN_LOCUS11139</name>
</gene>
<evidence type="ECO:0000313" key="6">
    <source>
        <dbReference type="EMBL" id="CAB0005662.1"/>
    </source>
</evidence>
<keyword evidence="2 4" id="KW-0863">Zinc-finger</keyword>
<sequence>MGKRYFCDYCQRSFVDDIVSRKKHLSGVLHIRQKKEYYALNRDLRTLIAEEREKELCRRYRFQGDCPFGLQCAYTHYSEEELASFERIVREEDEKRSRLPSIKEWLTKKANNQRKANLLDNIPPNVFATSQDLTLPPSLRFPTLEQMQSFTPSEWG</sequence>
<feature type="domain" description="C3H1-type" evidence="5">
    <location>
        <begin position="51"/>
        <end position="79"/>
    </location>
</feature>
<dbReference type="Gene3D" id="3.30.160.60">
    <property type="entry name" value="Classic Zinc Finger"/>
    <property type="match status" value="1"/>
</dbReference>
<keyword evidence="7" id="KW-1185">Reference proteome</keyword>
<protein>
    <recommendedName>
        <fullName evidence="5">C3H1-type domain-containing protein</fullName>
    </recommendedName>
</protein>
<evidence type="ECO:0000313" key="7">
    <source>
        <dbReference type="Proteomes" id="UP000479000"/>
    </source>
</evidence>